<dbReference type="SMART" id="SM00409">
    <property type="entry name" value="IG"/>
    <property type="match status" value="3"/>
</dbReference>
<evidence type="ECO:0000256" key="5">
    <source>
        <dbReference type="ARBA" id="ARBA00023319"/>
    </source>
</evidence>
<dbReference type="InterPro" id="IPR003599">
    <property type="entry name" value="Ig_sub"/>
</dbReference>
<keyword evidence="2 7" id="KW-0732">Signal</keyword>
<dbReference type="SUPFAM" id="SSF52058">
    <property type="entry name" value="L domain-like"/>
    <property type="match status" value="2"/>
</dbReference>
<sequence>MIRLKQYVHILMLVIFWLLIVECSSLNVKINDCPKRCNCLSASVVNCANQQFHRIPVDLPRWTESLIMNDNPLETISSSSLIISPNNLTLIDLSRTQLRFIDSEVFNNVFNDVSYLEKSLKNINLNDNELTQFPLIYHANSLRWLSIANNHLNYESIQSIDISSIYPHVQYIDLSNNSIKIIPKHFLSTTVMWNITQLILVNNDLEIIEQDAFEMFPNLKVLKISKNNLQIISKSWLNGLNHLRELDLNYNQINKIDILAFEALESLISLKIRRNKLNNLDDGSFWGLTNLQKLNLDHNNISEISEGWIYGLESLKELTIKHNSIANIGDNVWNSLRSLIEINLSYNRLQHIRLKTFDKLNSLQTLKLSNNNISYVDDNSFRSLKNLQTLDLSYNQLSWTLEGSTGFFNGLAHLRELRLDNNQIRLIYKHTFTGLSNLLMLNLTANPLSSIQADSFEWSSNLNRIHLEQIDLLCDCTMKWLYQWLQTNPKRQQSARKIHCKYPHNLAIRTQNSFLDVQPEEFKCQHFLKPYLIEDFSNLSKPIAAIKNDDIRFNCKVATGSNDKIQFKWFRNNQLIEHDRAQIENIAQPFSDNVTHYTSILHLINIQDDDQGRYHCMASNSYGSVYSHKFSVNVYVVPYFLKRPYNVTVRIGHTAKLECSAKGQPSPIVSWQKDGGDNFPAAMERRMHVMPADDVFFIVEVKKTDMGSYSCHAANDAGSIVSTAYLNVIEIPSLLRKMVDIKSQPGQTVSLECMATGIPVPKVVWFKDGQLLEQTDRHFFTAGGQRLIIAKSALSDQGHYSCNISNTYGTTSDSCYLEMVTISKRNSDNFITSFGYVMNEYCSIVIAIVICVVLTSLAWIVVICYIRRQHNSHLLKTFENNPGNHHCMETSIDFNQHAQTSKFTDCDESDVICDSDTGIEGSCQSQEDERSVQEYHSLPRKNHPFSSMNRHTSSLSRHKKTFTSFQQNRSATLLSLKCDRNRICNNDDDNFYQKNIIAQKHPYHYQSTMMMAPRTFSYRDIAPIKQQQQQHDHYYYY</sequence>
<keyword evidence="5" id="KW-0393">Immunoglobulin domain</keyword>
<dbReference type="FunFam" id="2.60.40.10:FF:000150">
    <property type="entry name" value="Leucine rich repeats and immunoglobulin like domains 3"/>
    <property type="match status" value="1"/>
</dbReference>
<keyword evidence="6" id="KW-1133">Transmembrane helix</keyword>
<dbReference type="PROSITE" id="PS51450">
    <property type="entry name" value="LRR"/>
    <property type="match status" value="3"/>
</dbReference>
<dbReference type="InterPro" id="IPR036179">
    <property type="entry name" value="Ig-like_dom_sf"/>
</dbReference>
<dbReference type="Proteomes" id="UP000515146">
    <property type="component" value="Unplaced"/>
</dbReference>
<feature type="domain" description="Ig-like" evidence="8">
    <location>
        <begin position="732"/>
        <end position="823"/>
    </location>
</feature>
<dbReference type="FunCoup" id="A0A6P6YBQ6">
    <property type="interactions" value="381"/>
</dbReference>
<dbReference type="Pfam" id="PF07679">
    <property type="entry name" value="I-set"/>
    <property type="match status" value="2"/>
</dbReference>
<evidence type="ECO:0000256" key="6">
    <source>
        <dbReference type="SAM" id="Phobius"/>
    </source>
</evidence>
<dbReference type="FunFam" id="2.60.40.10:FF:000107">
    <property type="entry name" value="Myosin, light chain kinase a"/>
    <property type="match status" value="1"/>
</dbReference>
<dbReference type="Pfam" id="PF13927">
    <property type="entry name" value="Ig_3"/>
    <property type="match status" value="1"/>
</dbReference>
<dbReference type="AlphaFoldDB" id="A0A6P6YBQ6"/>
<feature type="domain" description="Ig-like" evidence="8">
    <location>
        <begin position="530"/>
        <end position="633"/>
    </location>
</feature>
<accession>A0A6P6YBQ6</accession>
<name>A0A6P6YBQ6_DERPT</name>
<dbReference type="CDD" id="cd00096">
    <property type="entry name" value="Ig"/>
    <property type="match status" value="1"/>
</dbReference>
<reference evidence="10" key="1">
    <citation type="submission" date="2025-08" db="UniProtKB">
        <authorList>
            <consortium name="RefSeq"/>
        </authorList>
    </citation>
    <scope>IDENTIFICATION</scope>
    <source>
        <strain evidence="10">Airmid</strain>
    </source>
</reference>
<dbReference type="PANTHER" id="PTHR45842">
    <property type="entry name" value="SYNAPTIC ADHESION-LIKE MOLECULE SALM"/>
    <property type="match status" value="1"/>
</dbReference>
<keyword evidence="4" id="KW-1015">Disulfide bond</keyword>
<dbReference type="PANTHER" id="PTHR45842:SF21">
    <property type="entry name" value="IG-LIKE DOMAIN-CONTAINING PROTEIN"/>
    <property type="match status" value="1"/>
</dbReference>
<dbReference type="FunFam" id="3.80.10.10:FF:001164">
    <property type="entry name" value="GH01279p"/>
    <property type="match status" value="1"/>
</dbReference>
<feature type="domain" description="Ig-like" evidence="8">
    <location>
        <begin position="638"/>
        <end position="727"/>
    </location>
</feature>
<dbReference type="InterPro" id="IPR007110">
    <property type="entry name" value="Ig-like_dom"/>
</dbReference>
<dbReference type="OMA" id="NTSMPFL"/>
<feature type="chain" id="PRO_5028193216" evidence="7">
    <location>
        <begin position="26"/>
        <end position="1037"/>
    </location>
</feature>
<dbReference type="InterPro" id="IPR003598">
    <property type="entry name" value="Ig_sub2"/>
</dbReference>
<feature type="signal peptide" evidence="7">
    <location>
        <begin position="1"/>
        <end position="25"/>
    </location>
</feature>
<dbReference type="InParanoid" id="A0A6P6YBQ6"/>
<evidence type="ECO:0000256" key="3">
    <source>
        <dbReference type="ARBA" id="ARBA00022737"/>
    </source>
</evidence>
<organism evidence="9 10">
    <name type="scientific">Dermatophagoides pteronyssinus</name>
    <name type="common">European house dust mite</name>
    <dbReference type="NCBI Taxonomy" id="6956"/>
    <lineage>
        <taxon>Eukaryota</taxon>
        <taxon>Metazoa</taxon>
        <taxon>Ecdysozoa</taxon>
        <taxon>Arthropoda</taxon>
        <taxon>Chelicerata</taxon>
        <taxon>Arachnida</taxon>
        <taxon>Acari</taxon>
        <taxon>Acariformes</taxon>
        <taxon>Sarcoptiformes</taxon>
        <taxon>Astigmata</taxon>
        <taxon>Psoroptidia</taxon>
        <taxon>Analgoidea</taxon>
        <taxon>Pyroglyphidae</taxon>
        <taxon>Dermatophagoidinae</taxon>
        <taxon>Dermatophagoides</taxon>
    </lineage>
</organism>
<dbReference type="OrthoDB" id="5917255at2759"/>
<keyword evidence="1" id="KW-0433">Leucine-rich repeat</keyword>
<dbReference type="Gene3D" id="2.60.40.10">
    <property type="entry name" value="Immunoglobulins"/>
    <property type="match status" value="3"/>
</dbReference>
<dbReference type="InterPro" id="IPR013783">
    <property type="entry name" value="Ig-like_fold"/>
</dbReference>
<evidence type="ECO:0000256" key="7">
    <source>
        <dbReference type="SAM" id="SignalP"/>
    </source>
</evidence>
<dbReference type="Pfam" id="PF13855">
    <property type="entry name" value="LRR_8"/>
    <property type="match status" value="3"/>
</dbReference>
<keyword evidence="6" id="KW-0472">Membrane</keyword>
<dbReference type="KEGG" id="dpte:113796611"/>
<dbReference type="InterPro" id="IPR013098">
    <property type="entry name" value="Ig_I-set"/>
</dbReference>
<protein>
    <submittedName>
        <fullName evidence="10">Leucine-rich repeats and immunoglobulin-like domains protein 3</fullName>
    </submittedName>
</protein>
<feature type="transmembrane region" description="Helical" evidence="6">
    <location>
        <begin position="844"/>
        <end position="866"/>
    </location>
</feature>
<evidence type="ECO:0000313" key="9">
    <source>
        <dbReference type="Proteomes" id="UP000515146"/>
    </source>
</evidence>
<dbReference type="InterPro" id="IPR032675">
    <property type="entry name" value="LRR_dom_sf"/>
</dbReference>
<dbReference type="SMART" id="SM00369">
    <property type="entry name" value="LRR_TYP"/>
    <property type="match status" value="13"/>
</dbReference>
<evidence type="ECO:0000256" key="2">
    <source>
        <dbReference type="ARBA" id="ARBA00022729"/>
    </source>
</evidence>
<dbReference type="RefSeq" id="XP_027202715.1">
    <property type="nucleotide sequence ID" value="XM_027346914.1"/>
</dbReference>
<evidence type="ECO:0000256" key="1">
    <source>
        <dbReference type="ARBA" id="ARBA00022614"/>
    </source>
</evidence>
<dbReference type="InterPro" id="IPR050467">
    <property type="entry name" value="LRFN"/>
</dbReference>
<dbReference type="SUPFAM" id="SSF48726">
    <property type="entry name" value="Immunoglobulin"/>
    <property type="match status" value="3"/>
</dbReference>
<keyword evidence="6" id="KW-0812">Transmembrane</keyword>
<dbReference type="SMART" id="SM00408">
    <property type="entry name" value="IGc2"/>
    <property type="match status" value="3"/>
</dbReference>
<evidence type="ECO:0000259" key="8">
    <source>
        <dbReference type="PROSITE" id="PS50835"/>
    </source>
</evidence>
<keyword evidence="9" id="KW-1185">Reference proteome</keyword>
<evidence type="ECO:0000256" key="4">
    <source>
        <dbReference type="ARBA" id="ARBA00023157"/>
    </source>
</evidence>
<gene>
    <name evidence="10" type="primary">LOC113796611</name>
</gene>
<dbReference type="InterPro" id="IPR003591">
    <property type="entry name" value="Leu-rich_rpt_typical-subtyp"/>
</dbReference>
<evidence type="ECO:0000313" key="10">
    <source>
        <dbReference type="RefSeq" id="XP_027202715.1"/>
    </source>
</evidence>
<dbReference type="PROSITE" id="PS50835">
    <property type="entry name" value="IG_LIKE"/>
    <property type="match status" value="3"/>
</dbReference>
<proteinExistence type="predicted"/>
<dbReference type="Gene3D" id="3.80.10.10">
    <property type="entry name" value="Ribonuclease Inhibitor"/>
    <property type="match status" value="3"/>
</dbReference>
<dbReference type="InterPro" id="IPR001611">
    <property type="entry name" value="Leu-rich_rpt"/>
</dbReference>
<keyword evidence="3" id="KW-0677">Repeat</keyword>